<keyword evidence="3" id="KW-0804">Transcription</keyword>
<evidence type="ECO:0000259" key="6">
    <source>
        <dbReference type="PROSITE" id="PS50110"/>
    </source>
</evidence>
<dbReference type="SUPFAM" id="SSF52172">
    <property type="entry name" value="CheY-like"/>
    <property type="match status" value="1"/>
</dbReference>
<keyword evidence="8" id="KW-1185">Reference proteome</keyword>
<dbReference type="PANTHER" id="PTHR43280:SF2">
    <property type="entry name" value="HTH-TYPE TRANSCRIPTIONAL REGULATOR EXSA"/>
    <property type="match status" value="1"/>
</dbReference>
<keyword evidence="1" id="KW-0805">Transcription regulation</keyword>
<gene>
    <name evidence="7" type="ORF">MUN88_10090</name>
</gene>
<sequence>MNIFIVEDEYWALEELKALLMNYQQDHQLFFFDDGEEAYEHALRHTPDLVMTDITMPVIDGIELIRKVKRLYPVTECVLLTVHDSFDYAKQAIDLDVSDYLLKPVKRHTLEAMMNRLLRKIADRKRQEFDKQLWFINQQIVNPTAANTEMFFDEALFVTYIVLGNWKAPIEDDYTIMQELQQHTEGWLLALDKQRILFLNKTEVITKTLFQQWSESGQVHIATVKKAKQQRLGDAYQQVQQLMNQHKLFGKSTFITEQTPAKFVNISTLWDEVRVLEKSLRNREYTSVAKQLSILREQIEYSQPTQRVLRQFLLDMYYAIWFKLEQSTSKVIRIQHMDSHYAALDSLLTYKELRDWLQQLVEFIIKSLDDKELAPRQLIPKVKEFIETHYADNITFQQFADDHHVSLSYLSREFKLQTSMNFSEYLTNYRIEKAKELFENGFTKTVEVGMLVGYHDPKHFRSVFKKATNYSPKQYKDLQQKTRRE</sequence>
<dbReference type="SMART" id="SM00448">
    <property type="entry name" value="REC"/>
    <property type="match status" value="1"/>
</dbReference>
<dbReference type="SMART" id="SM00342">
    <property type="entry name" value="HTH_ARAC"/>
    <property type="match status" value="1"/>
</dbReference>
<proteinExistence type="predicted"/>
<dbReference type="SUPFAM" id="SSF46689">
    <property type="entry name" value="Homeodomain-like"/>
    <property type="match status" value="2"/>
</dbReference>
<dbReference type="EMBL" id="CP095072">
    <property type="protein sequence ID" value="UOQ50371.1"/>
    <property type="molecule type" value="Genomic_DNA"/>
</dbReference>
<dbReference type="InterPro" id="IPR018060">
    <property type="entry name" value="HTH_AraC"/>
</dbReference>
<dbReference type="PROSITE" id="PS01124">
    <property type="entry name" value="HTH_ARAC_FAMILY_2"/>
    <property type="match status" value="1"/>
</dbReference>
<feature type="modified residue" description="4-aspartylphosphate" evidence="4">
    <location>
        <position position="53"/>
    </location>
</feature>
<evidence type="ECO:0000313" key="7">
    <source>
        <dbReference type="EMBL" id="UOQ50371.1"/>
    </source>
</evidence>
<evidence type="ECO:0000313" key="8">
    <source>
        <dbReference type="Proteomes" id="UP000831782"/>
    </source>
</evidence>
<evidence type="ECO:0000256" key="2">
    <source>
        <dbReference type="ARBA" id="ARBA00023125"/>
    </source>
</evidence>
<dbReference type="CDD" id="cd17536">
    <property type="entry name" value="REC_YesN-like"/>
    <property type="match status" value="1"/>
</dbReference>
<keyword evidence="2" id="KW-0238">DNA-binding</keyword>
<dbReference type="PANTHER" id="PTHR43280">
    <property type="entry name" value="ARAC-FAMILY TRANSCRIPTIONAL REGULATOR"/>
    <property type="match status" value="1"/>
</dbReference>
<dbReference type="InterPro" id="IPR001789">
    <property type="entry name" value="Sig_transdc_resp-reg_receiver"/>
</dbReference>
<dbReference type="Pfam" id="PF00072">
    <property type="entry name" value="Response_reg"/>
    <property type="match status" value="1"/>
</dbReference>
<evidence type="ECO:0000256" key="4">
    <source>
        <dbReference type="PROSITE-ProRule" id="PRU00169"/>
    </source>
</evidence>
<protein>
    <submittedName>
        <fullName evidence="7">Response regulator</fullName>
    </submittedName>
</protein>
<reference evidence="7 8" key="1">
    <citation type="submission" date="2022-04" db="EMBL/GenBank/DDBJ databases">
        <title>Gracilibacillus sp. isolated from saltern.</title>
        <authorList>
            <person name="Won M."/>
            <person name="Lee C.-M."/>
            <person name="Woen H.-Y."/>
            <person name="Kwon S.-W."/>
        </authorList>
    </citation>
    <scope>NUCLEOTIDE SEQUENCE [LARGE SCALE GENOMIC DNA]</scope>
    <source>
        <strain evidence="7 8">SSWR10-1</strain>
    </source>
</reference>
<dbReference type="InterPro" id="IPR009057">
    <property type="entry name" value="Homeodomain-like_sf"/>
</dbReference>
<dbReference type="Gene3D" id="3.40.50.2300">
    <property type="match status" value="1"/>
</dbReference>
<dbReference type="Proteomes" id="UP000831782">
    <property type="component" value="Chromosome"/>
</dbReference>
<accession>A0ABY4F2A9</accession>
<name>A0ABY4F2A9_9BACI</name>
<dbReference type="Pfam" id="PF12833">
    <property type="entry name" value="HTH_18"/>
    <property type="match status" value="1"/>
</dbReference>
<feature type="domain" description="Response regulatory" evidence="6">
    <location>
        <begin position="2"/>
        <end position="118"/>
    </location>
</feature>
<organism evidence="7 8">
    <name type="scientific">Gracilibacillus caseinilyticus</name>
    <dbReference type="NCBI Taxonomy" id="2932256"/>
    <lineage>
        <taxon>Bacteria</taxon>
        <taxon>Bacillati</taxon>
        <taxon>Bacillota</taxon>
        <taxon>Bacilli</taxon>
        <taxon>Bacillales</taxon>
        <taxon>Bacillaceae</taxon>
        <taxon>Gracilibacillus</taxon>
    </lineage>
</organism>
<dbReference type="InterPro" id="IPR011006">
    <property type="entry name" value="CheY-like_superfamily"/>
</dbReference>
<evidence type="ECO:0000256" key="3">
    <source>
        <dbReference type="ARBA" id="ARBA00023163"/>
    </source>
</evidence>
<dbReference type="RefSeq" id="WP_244723973.1">
    <property type="nucleotide sequence ID" value="NZ_CP095072.1"/>
</dbReference>
<dbReference type="Gene3D" id="1.10.10.60">
    <property type="entry name" value="Homeodomain-like"/>
    <property type="match status" value="2"/>
</dbReference>
<dbReference type="PROSITE" id="PS50110">
    <property type="entry name" value="RESPONSE_REGULATORY"/>
    <property type="match status" value="1"/>
</dbReference>
<evidence type="ECO:0000259" key="5">
    <source>
        <dbReference type="PROSITE" id="PS01124"/>
    </source>
</evidence>
<feature type="domain" description="HTH araC/xylS-type" evidence="5">
    <location>
        <begin position="380"/>
        <end position="478"/>
    </location>
</feature>
<evidence type="ECO:0000256" key="1">
    <source>
        <dbReference type="ARBA" id="ARBA00023015"/>
    </source>
</evidence>
<keyword evidence="4" id="KW-0597">Phosphoprotein</keyword>